<name>U4R507_9FIRM</name>
<proteinExistence type="predicted"/>
<dbReference type="InterPro" id="IPR053154">
    <property type="entry name" value="c-di-AMP_regulator"/>
</dbReference>
<reference evidence="2 3" key="1">
    <citation type="journal article" date="2013" name="Genome Announc.">
        <title>Draft Genome Sequence of the Cellulolytic Bacterium Clostridium papyrosolvens C7 (ATCC 700395).</title>
        <authorList>
            <person name="Zepeda V."/>
            <person name="Dassa B."/>
            <person name="Borovok I."/>
            <person name="Lamed R."/>
            <person name="Bayer E.A."/>
            <person name="Cate J.H."/>
        </authorList>
    </citation>
    <scope>NUCLEOTIDE SEQUENCE [LARGE SCALE GENOMIC DNA]</scope>
    <source>
        <strain evidence="2 3">C7</strain>
    </source>
</reference>
<dbReference type="STRING" id="1330534.L323_06860"/>
<dbReference type="Gene3D" id="2.170.120.40">
    <property type="entry name" value="YbbR-like domain"/>
    <property type="match status" value="2"/>
</dbReference>
<dbReference type="PANTHER" id="PTHR37804:SF1">
    <property type="entry name" value="CDAA REGULATORY PROTEIN CDAR"/>
    <property type="match status" value="1"/>
</dbReference>
<gene>
    <name evidence="2" type="ORF">L323_06860</name>
</gene>
<dbReference type="EMBL" id="ATAY01000022">
    <property type="protein sequence ID" value="EPR12997.1"/>
    <property type="molecule type" value="Genomic_DNA"/>
</dbReference>
<dbReference type="RefSeq" id="WP_020814941.1">
    <property type="nucleotide sequence ID" value="NZ_ATAY01000022.1"/>
</dbReference>
<dbReference type="PANTHER" id="PTHR37804">
    <property type="entry name" value="CDAA REGULATORY PROTEIN CDAR"/>
    <property type="match status" value="1"/>
</dbReference>
<protein>
    <recommendedName>
        <fullName evidence="4">YbbR family protein</fullName>
    </recommendedName>
</protein>
<dbReference type="Gene3D" id="2.170.120.30">
    <property type="match status" value="2"/>
</dbReference>
<evidence type="ECO:0000313" key="2">
    <source>
        <dbReference type="EMBL" id="EPR12997.1"/>
    </source>
</evidence>
<evidence type="ECO:0000256" key="1">
    <source>
        <dbReference type="SAM" id="Phobius"/>
    </source>
</evidence>
<keyword evidence="1" id="KW-1133">Transmembrane helix</keyword>
<dbReference type="AlphaFoldDB" id="U4R507"/>
<sequence length="413" mass="46050">MKEFLKKDLTLKIFSIIFAIFLWFAINPVQTEHYTVPLNVINEESLKSQGLVLNSKNFNKYVVVDVRDKGDVLDNIKDTDFEVTLDLSKVKSVNDKVIALEPPVYLGRERINPKNIELKQKTITLDLARIEENPFIVQVETLGKLPAGYEIISKTAQPDTVSIQDIDTVIASVGSVKAFVDVTGLDRNLEIRKECKVYDKKGVEMPGLGKKLNVDIKIEVGKRVPVIPITQGIPAENYLEGEYSVKPDSILVTGDPDIMEKVNEVKTVPINIEKADKTLNTQVLLQIPNGLKLVSSTREVSVEVKIIPLDVKTYKFEPRDMTLEGTINDNTLAYEIIEPVSVTLKGKKEDMANVTVNSLLAKVDVSGLKDGEHRIPLQVTLPPNITQSGETKVLVKITKVPAEENQNVQQDTR</sequence>
<comment type="caution">
    <text evidence="2">The sequence shown here is derived from an EMBL/GenBank/DDBJ whole genome shotgun (WGS) entry which is preliminary data.</text>
</comment>
<keyword evidence="1" id="KW-0472">Membrane</keyword>
<accession>U4R507</accession>
<dbReference type="Pfam" id="PF07949">
    <property type="entry name" value="YbbR"/>
    <property type="match status" value="3"/>
</dbReference>
<dbReference type="PATRIC" id="fig|1330534.3.peg.1376"/>
<dbReference type="InterPro" id="IPR012505">
    <property type="entry name" value="YbbR"/>
</dbReference>
<dbReference type="Proteomes" id="UP000016860">
    <property type="component" value="Unassembled WGS sequence"/>
</dbReference>
<evidence type="ECO:0008006" key="4">
    <source>
        <dbReference type="Google" id="ProtNLM"/>
    </source>
</evidence>
<dbReference type="OrthoDB" id="2111604at2"/>
<feature type="transmembrane region" description="Helical" evidence="1">
    <location>
        <begin position="9"/>
        <end position="26"/>
    </location>
</feature>
<organism evidence="2 3">
    <name type="scientific">Ruminiclostridium papyrosolvens C7</name>
    <dbReference type="NCBI Taxonomy" id="1330534"/>
    <lineage>
        <taxon>Bacteria</taxon>
        <taxon>Bacillati</taxon>
        <taxon>Bacillota</taxon>
        <taxon>Clostridia</taxon>
        <taxon>Eubacteriales</taxon>
        <taxon>Oscillospiraceae</taxon>
        <taxon>Ruminiclostridium</taxon>
    </lineage>
</organism>
<keyword evidence="1" id="KW-0812">Transmembrane</keyword>
<evidence type="ECO:0000313" key="3">
    <source>
        <dbReference type="Proteomes" id="UP000016860"/>
    </source>
</evidence>